<evidence type="ECO:0000256" key="1">
    <source>
        <dbReference type="SAM" id="Phobius"/>
    </source>
</evidence>
<dbReference type="Proteomes" id="UP000198287">
    <property type="component" value="Unassembled WGS sequence"/>
</dbReference>
<comment type="caution">
    <text evidence="2">The sequence shown here is derived from an EMBL/GenBank/DDBJ whole genome shotgun (WGS) entry which is preliminary data.</text>
</comment>
<gene>
    <name evidence="2" type="ORF">Fcan01_00804</name>
</gene>
<keyword evidence="1" id="KW-1133">Transmembrane helix</keyword>
<reference evidence="2 3" key="1">
    <citation type="submission" date="2015-12" db="EMBL/GenBank/DDBJ databases">
        <title>The genome of Folsomia candida.</title>
        <authorList>
            <person name="Faddeeva A."/>
            <person name="Derks M.F."/>
            <person name="Anvar Y."/>
            <person name="Smit S."/>
            <person name="Van Straalen N."/>
            <person name="Roelofs D."/>
        </authorList>
    </citation>
    <scope>NUCLEOTIDE SEQUENCE [LARGE SCALE GENOMIC DNA]</scope>
    <source>
        <strain evidence="2 3">VU population</strain>
        <tissue evidence="2">Whole body</tissue>
    </source>
</reference>
<keyword evidence="1" id="KW-0472">Membrane</keyword>
<evidence type="ECO:0000313" key="3">
    <source>
        <dbReference type="Proteomes" id="UP000198287"/>
    </source>
</evidence>
<sequence>MYRSEFLPFLQFHLRICKILKCVYFEFDPKSGRLVKCKSHRHVRMFKRQCLLSVLYCSLFGLNLCFGPLTNLEKLQGFVFFIVYLTASIIRWNYKLGSAQSQIIHIFLDYEAEIMLDLPHLPPSLERKAVRLFIQFGEVASPMVPILVFLLLRVMPCTPPFLLSMLPGCQNVETTLLRYLGRLAVHIFEAWMCFHIMYSGSAWLLFIFCVGIIFVLNFLQTLERLVKIQSDLHGLLIIQLYRYAQILDKSFNSFLSEQIIPAIMFCNPVIEIFSLFVCISYVNEVPMPGFLVFPFLLVASGVINIVIITLASRIYGLSRHLLTSLERMTLLKRSKLMRRKLKACNKLKIEFGSNFIDNGTPVVLQNFCINQTLSLILLKDKL</sequence>
<evidence type="ECO:0008006" key="4">
    <source>
        <dbReference type="Google" id="ProtNLM"/>
    </source>
</evidence>
<name>A0A226F0Y5_FOLCA</name>
<proteinExistence type="predicted"/>
<feature type="transmembrane region" description="Helical" evidence="1">
    <location>
        <begin position="196"/>
        <end position="219"/>
    </location>
</feature>
<organism evidence="2 3">
    <name type="scientific">Folsomia candida</name>
    <name type="common">Springtail</name>
    <dbReference type="NCBI Taxonomy" id="158441"/>
    <lineage>
        <taxon>Eukaryota</taxon>
        <taxon>Metazoa</taxon>
        <taxon>Ecdysozoa</taxon>
        <taxon>Arthropoda</taxon>
        <taxon>Hexapoda</taxon>
        <taxon>Collembola</taxon>
        <taxon>Entomobryomorpha</taxon>
        <taxon>Isotomoidea</taxon>
        <taxon>Isotomidae</taxon>
        <taxon>Proisotominae</taxon>
        <taxon>Folsomia</taxon>
    </lineage>
</organism>
<dbReference type="AlphaFoldDB" id="A0A226F0Y5"/>
<evidence type="ECO:0000313" key="2">
    <source>
        <dbReference type="EMBL" id="OXA62861.1"/>
    </source>
</evidence>
<keyword evidence="1" id="KW-0812">Transmembrane</keyword>
<protein>
    <recommendedName>
        <fullName evidence="4">Gustatory receptor</fullName>
    </recommendedName>
</protein>
<feature type="transmembrane region" description="Helical" evidence="1">
    <location>
        <begin position="259"/>
        <end position="282"/>
    </location>
</feature>
<feature type="transmembrane region" description="Helical" evidence="1">
    <location>
        <begin position="75"/>
        <end position="94"/>
    </location>
</feature>
<dbReference type="EMBL" id="LNIX01000001">
    <property type="protein sequence ID" value="OXA62861.1"/>
    <property type="molecule type" value="Genomic_DNA"/>
</dbReference>
<accession>A0A226F0Y5</accession>
<dbReference type="OrthoDB" id="8297494at2759"/>
<feature type="transmembrane region" description="Helical" evidence="1">
    <location>
        <begin position="288"/>
        <end position="311"/>
    </location>
</feature>
<feature type="transmembrane region" description="Helical" evidence="1">
    <location>
        <begin position="50"/>
        <end position="69"/>
    </location>
</feature>
<keyword evidence="3" id="KW-1185">Reference proteome</keyword>